<proteinExistence type="predicted"/>
<organism evidence="1 2">
    <name type="scientific">Rhizobium leguminosarum</name>
    <dbReference type="NCBI Taxonomy" id="384"/>
    <lineage>
        <taxon>Bacteria</taxon>
        <taxon>Pseudomonadati</taxon>
        <taxon>Pseudomonadota</taxon>
        <taxon>Alphaproteobacteria</taxon>
        <taxon>Hyphomicrobiales</taxon>
        <taxon>Rhizobiaceae</taxon>
        <taxon>Rhizobium/Agrobacterium group</taxon>
        <taxon>Rhizobium</taxon>
    </lineage>
</organism>
<evidence type="ECO:0000313" key="2">
    <source>
        <dbReference type="Proteomes" id="UP000283817"/>
    </source>
</evidence>
<protein>
    <submittedName>
        <fullName evidence="1">Uncharacterized protein</fullName>
    </submittedName>
</protein>
<sequence>MFVKLTDGTITRWINMDVVMQMRFDDDKHQTELFLLREHAGPVFVDETPEEIRTLMDIELERLSQAANWNSGGPLGGPNGRRQ</sequence>
<dbReference type="EMBL" id="SBHX01000028">
    <property type="protein sequence ID" value="RWX31811.1"/>
    <property type="molecule type" value="Genomic_DNA"/>
</dbReference>
<evidence type="ECO:0000313" key="1">
    <source>
        <dbReference type="EMBL" id="RWX31811.1"/>
    </source>
</evidence>
<dbReference type="RefSeq" id="WP_128410575.1">
    <property type="nucleotide sequence ID" value="NZ_SBHX01000028.1"/>
</dbReference>
<gene>
    <name evidence="1" type="ORF">EHI47_12235</name>
</gene>
<name>A0A444I3E1_RHILE</name>
<reference evidence="1 2" key="1">
    <citation type="submission" date="2019-01" db="EMBL/GenBank/DDBJ databases">
        <title>RHIZO-ID as a novel technology for direct rhizobia identification.</title>
        <authorList>
            <person name="De Meyer S.E."/>
        </authorList>
    </citation>
    <scope>NUCLEOTIDE SEQUENCE [LARGE SCALE GENOMIC DNA]</scope>
    <source>
        <strain evidence="1 2">WSM448</strain>
    </source>
</reference>
<comment type="caution">
    <text evidence="1">The sequence shown here is derived from an EMBL/GenBank/DDBJ whole genome shotgun (WGS) entry which is preliminary data.</text>
</comment>
<accession>A0A444I3E1</accession>
<dbReference type="AlphaFoldDB" id="A0A444I3E1"/>
<dbReference type="Proteomes" id="UP000283817">
    <property type="component" value="Unassembled WGS sequence"/>
</dbReference>